<evidence type="ECO:0000313" key="5">
    <source>
        <dbReference type="Proteomes" id="UP000076532"/>
    </source>
</evidence>
<protein>
    <recommendedName>
        <fullName evidence="3">Nephrocystin 3-like N-terminal domain-containing protein</fullName>
    </recommendedName>
</protein>
<dbReference type="OrthoDB" id="163438at2759"/>
<dbReference type="EMBL" id="KV417939">
    <property type="protein sequence ID" value="KZP04289.1"/>
    <property type="molecule type" value="Genomic_DNA"/>
</dbReference>
<organism evidence="4 5">
    <name type="scientific">Athelia psychrophila</name>
    <dbReference type="NCBI Taxonomy" id="1759441"/>
    <lineage>
        <taxon>Eukaryota</taxon>
        <taxon>Fungi</taxon>
        <taxon>Dikarya</taxon>
        <taxon>Basidiomycota</taxon>
        <taxon>Agaricomycotina</taxon>
        <taxon>Agaricomycetes</taxon>
        <taxon>Agaricomycetidae</taxon>
        <taxon>Atheliales</taxon>
        <taxon>Atheliaceae</taxon>
        <taxon>Athelia</taxon>
    </lineage>
</organism>
<reference evidence="4 5" key="1">
    <citation type="journal article" date="2016" name="Mol. Biol. Evol.">
        <title>Comparative Genomics of Early-Diverging Mushroom-Forming Fungi Provides Insights into the Origins of Lignocellulose Decay Capabilities.</title>
        <authorList>
            <person name="Nagy L.G."/>
            <person name="Riley R."/>
            <person name="Tritt A."/>
            <person name="Adam C."/>
            <person name="Daum C."/>
            <person name="Floudas D."/>
            <person name="Sun H."/>
            <person name="Yadav J.S."/>
            <person name="Pangilinan J."/>
            <person name="Larsson K.H."/>
            <person name="Matsuura K."/>
            <person name="Barry K."/>
            <person name="Labutti K."/>
            <person name="Kuo R."/>
            <person name="Ohm R.A."/>
            <person name="Bhattacharya S.S."/>
            <person name="Shirouzu T."/>
            <person name="Yoshinaga Y."/>
            <person name="Martin F.M."/>
            <person name="Grigoriev I.V."/>
            <person name="Hibbett D.S."/>
        </authorList>
    </citation>
    <scope>NUCLEOTIDE SEQUENCE [LARGE SCALE GENOMIC DNA]</scope>
    <source>
        <strain evidence="4 5">CBS 109695</strain>
    </source>
</reference>
<dbReference type="AlphaFoldDB" id="A0A167UTN7"/>
<gene>
    <name evidence="4" type="ORF">FIBSPDRAFT_1054786</name>
</gene>
<evidence type="ECO:0000256" key="1">
    <source>
        <dbReference type="ARBA" id="ARBA00022737"/>
    </source>
</evidence>
<feature type="domain" description="Nephrocystin 3-like N-terminal" evidence="3">
    <location>
        <begin position="90"/>
        <end position="214"/>
    </location>
</feature>
<dbReference type="Pfam" id="PF24883">
    <property type="entry name" value="NPHP3_N"/>
    <property type="match status" value="1"/>
</dbReference>
<proteinExistence type="predicted"/>
<name>A0A167UTN7_9AGAM</name>
<dbReference type="InterPro" id="IPR056884">
    <property type="entry name" value="NPHP3-like_N"/>
</dbReference>
<evidence type="ECO:0000313" key="4">
    <source>
        <dbReference type="EMBL" id="KZP04289.1"/>
    </source>
</evidence>
<dbReference type="STRING" id="436010.A0A167UTN7"/>
<evidence type="ECO:0000259" key="3">
    <source>
        <dbReference type="Pfam" id="PF24883"/>
    </source>
</evidence>
<sequence>MPKVIINPTPEPTTSSQPPAASFHVDSIHDRSVVNNINGDLYQQSPFDLLKLLDPAVVDATSRPLCLHGTRQGILHSLICDLTAAAPDTNLDHRGRRGPFLFFDRNSPAHSGPNGVVRTPAYQLAFSNDVLRDAICDAIKRDPQVATKPPESQFKALVLAPLQSCSSKVPKPMAIILDAFDECGDSHSRKPLVHLHSTHLPQLPNRFRFLVTSRPELDQRVRLPPSNQIDVIQCCGMVEWVKFGDPSTEVLVGDVGGDRSGRCDTTAGRFLSTRSTATAAGAGAGGLESCGALARRLTCFAKGFTETTEYGSVWLRAPALVGSEHVNPDGAHGARTADHGNTRVLGDEVDHEALDLEGRKDWMSRFDIKAIARSDK</sequence>
<keyword evidence="5" id="KW-1185">Reference proteome</keyword>
<feature type="region of interest" description="Disordered" evidence="2">
    <location>
        <begin position="1"/>
        <end position="21"/>
    </location>
</feature>
<dbReference type="Proteomes" id="UP000076532">
    <property type="component" value="Unassembled WGS sequence"/>
</dbReference>
<keyword evidence="1" id="KW-0677">Repeat</keyword>
<feature type="compositionally biased region" description="Low complexity" evidence="2">
    <location>
        <begin position="12"/>
        <end position="21"/>
    </location>
</feature>
<evidence type="ECO:0000256" key="2">
    <source>
        <dbReference type="SAM" id="MobiDB-lite"/>
    </source>
</evidence>
<accession>A0A167UTN7</accession>